<proteinExistence type="predicted"/>
<accession>A0A174VVU4</accession>
<name>A0A174VVU4_FLAPL</name>
<dbReference type="Proteomes" id="UP000095746">
    <property type="component" value="Unassembled WGS sequence"/>
</dbReference>
<evidence type="ECO:0000256" key="1">
    <source>
        <dbReference type="SAM" id="MobiDB-lite"/>
    </source>
</evidence>
<evidence type="ECO:0000313" key="3">
    <source>
        <dbReference type="Proteomes" id="UP000095746"/>
    </source>
</evidence>
<dbReference type="AlphaFoldDB" id="A0A174VVU4"/>
<feature type="region of interest" description="Disordered" evidence="1">
    <location>
        <begin position="88"/>
        <end position="111"/>
    </location>
</feature>
<reference evidence="2 3" key="1">
    <citation type="submission" date="2015-09" db="EMBL/GenBank/DDBJ databases">
        <authorList>
            <consortium name="Pathogen Informatics"/>
        </authorList>
    </citation>
    <scope>NUCLEOTIDE SEQUENCE [LARGE SCALE GENOMIC DNA]</scope>
    <source>
        <strain evidence="2 3">2789STDY5608854</strain>
    </source>
</reference>
<sequence>MGSTARAMAAAAAARAFFTLCSPGTRRATWVNTSPRYTTSKEGRPRFQARLAARTSPCSRPKVRTGRSSPSRVCMVLASSALATMMPLSGTRSAKARKECSTSSRSLKKSR</sequence>
<protein>
    <submittedName>
        <fullName evidence="2">Uncharacterized protein</fullName>
    </submittedName>
</protein>
<evidence type="ECO:0000313" key="2">
    <source>
        <dbReference type="EMBL" id="CUQ36387.1"/>
    </source>
</evidence>
<dbReference type="EMBL" id="CYZT01000971">
    <property type="protein sequence ID" value="CUQ36387.1"/>
    <property type="molecule type" value="Genomic_DNA"/>
</dbReference>
<gene>
    <name evidence="2" type="ORF">ERS852411_04302</name>
</gene>
<organism evidence="2 3">
    <name type="scientific">Flavonifractor plautii</name>
    <name type="common">Fusobacterium plautii</name>
    <dbReference type="NCBI Taxonomy" id="292800"/>
    <lineage>
        <taxon>Bacteria</taxon>
        <taxon>Bacillati</taxon>
        <taxon>Bacillota</taxon>
        <taxon>Clostridia</taxon>
        <taxon>Eubacteriales</taxon>
        <taxon>Oscillospiraceae</taxon>
        <taxon>Flavonifractor</taxon>
    </lineage>
</organism>